<gene>
    <name evidence="2" type="ORF">MN202_00180</name>
</gene>
<feature type="transmembrane region" description="Helical" evidence="1">
    <location>
        <begin position="53"/>
        <end position="74"/>
    </location>
</feature>
<accession>A0ABU8C1W9</accession>
<organism evidence="2 3">
    <name type="scientific">Rheinheimera muenzenbergensis</name>
    <dbReference type="NCBI Taxonomy" id="1193628"/>
    <lineage>
        <taxon>Bacteria</taxon>
        <taxon>Pseudomonadati</taxon>
        <taxon>Pseudomonadota</taxon>
        <taxon>Gammaproteobacteria</taxon>
        <taxon>Chromatiales</taxon>
        <taxon>Chromatiaceae</taxon>
        <taxon>Rheinheimera</taxon>
    </lineage>
</organism>
<comment type="caution">
    <text evidence="2">The sequence shown here is derived from an EMBL/GenBank/DDBJ whole genome shotgun (WGS) entry which is preliminary data.</text>
</comment>
<feature type="transmembrane region" description="Helical" evidence="1">
    <location>
        <begin position="94"/>
        <end position="112"/>
    </location>
</feature>
<feature type="transmembrane region" description="Helical" evidence="1">
    <location>
        <begin position="6"/>
        <end position="27"/>
    </location>
</feature>
<dbReference type="RefSeq" id="WP_335734060.1">
    <property type="nucleotide sequence ID" value="NZ_JALAAR010000001.1"/>
</dbReference>
<keyword evidence="3" id="KW-1185">Reference proteome</keyword>
<sequence length="150" mass="16634">MDPITLINLVPYTFLNPLILLAYFVAFSEDSALRLLKVKPFYHLSGNSQRINLLVYAGFCIVASAAFMAFKLVVLLPLATTPLTALDIMLVQPGWSWLFAYVVSAFTLAALLSRDGLEGNIAGFIFAPFIFIATILLLIEHVQWLLARVI</sequence>
<evidence type="ECO:0000313" key="2">
    <source>
        <dbReference type="EMBL" id="MEH8015636.1"/>
    </source>
</evidence>
<dbReference type="Proteomes" id="UP001375382">
    <property type="component" value="Unassembled WGS sequence"/>
</dbReference>
<feature type="transmembrane region" description="Helical" evidence="1">
    <location>
        <begin position="124"/>
        <end position="146"/>
    </location>
</feature>
<keyword evidence="1" id="KW-0472">Membrane</keyword>
<dbReference type="EMBL" id="JALAAR010000001">
    <property type="protein sequence ID" value="MEH8015636.1"/>
    <property type="molecule type" value="Genomic_DNA"/>
</dbReference>
<evidence type="ECO:0000256" key="1">
    <source>
        <dbReference type="SAM" id="Phobius"/>
    </source>
</evidence>
<proteinExistence type="predicted"/>
<evidence type="ECO:0000313" key="3">
    <source>
        <dbReference type="Proteomes" id="UP001375382"/>
    </source>
</evidence>
<protein>
    <submittedName>
        <fullName evidence="2">Uncharacterized protein</fullName>
    </submittedName>
</protein>
<name>A0ABU8C1W9_9GAMM</name>
<keyword evidence="1" id="KW-1133">Transmembrane helix</keyword>
<keyword evidence="1" id="KW-0812">Transmembrane</keyword>
<reference evidence="2 3" key="1">
    <citation type="journal article" date="2023" name="Ecotoxicol. Environ. Saf.">
        <title>Mercury remediation potential of mercury-resistant strain Rheinheimera metallidurans sp. nov. isolated from a municipal waste dumping site.</title>
        <authorList>
            <person name="Yadav V."/>
            <person name="Manjhi A."/>
            <person name="Vadakedath N."/>
        </authorList>
    </citation>
    <scope>NUCLEOTIDE SEQUENCE [LARGE SCALE GENOMIC DNA]</scope>
    <source>
        <strain evidence="2 3">E-49</strain>
    </source>
</reference>